<dbReference type="Proteomes" id="UP000266287">
    <property type="component" value="Unassembled WGS sequence"/>
</dbReference>
<evidence type="ECO:0000313" key="3">
    <source>
        <dbReference type="EMBL" id="RII01001.1"/>
    </source>
</evidence>
<dbReference type="SUPFAM" id="SSF51735">
    <property type="entry name" value="NAD(P)-binding Rossmann-fold domains"/>
    <property type="match status" value="1"/>
</dbReference>
<feature type="domain" description="NAD-dependent epimerase/dehydratase" evidence="2">
    <location>
        <begin position="5"/>
        <end position="249"/>
    </location>
</feature>
<gene>
    <name evidence="3" type="ORF">B9J77_00215</name>
</gene>
<sequence>MAKLALVTGACGFCGGYMVNLLKQEGWDVIATDLKRDEHRDQYLEEGALHPLYYQGAVDKKGVKFIPANLTKKESLEPLFEYIYDAVFHTASLYDYFAPWDILYKVNVEGLKNLLDVAMKKGVKRFIHWSTCGVFAEPKGKAITEDHPFDPPNDYCKSKAEQEKILQKLYKENGFPVTIVRPGPMYGLGQHYGVQHVFHTLEKYGIVPNIVWYPKKHTLMYPSVYVTDMVRAALFVAEREECIGESYNVLSDCITQVELMTFLAKTLGLREIRIPVWWPVYLIFCRIAVAFARRQDKQARAMGTRPKQELPMVEYIAHNHWFSNQKIKDLGFKFKFQDPRSGIFRHIGDCRERGWL</sequence>
<dbReference type="EMBL" id="NDHY01000001">
    <property type="protein sequence ID" value="RII01001.1"/>
    <property type="molecule type" value="Genomic_DNA"/>
</dbReference>
<evidence type="ECO:0000256" key="1">
    <source>
        <dbReference type="ARBA" id="ARBA00007637"/>
    </source>
</evidence>
<proteinExistence type="inferred from homology"/>
<accession>A0A399FXT3</accession>
<name>A0A399FXT3_UNCN2</name>
<reference evidence="3 4" key="1">
    <citation type="submission" date="2018-08" db="EMBL/GenBank/DDBJ databases">
        <title>Draft genome of candidate division NPL-UPA2 bacterium Unc8 that adapted to ultra-basic serpentinizing groundwater.</title>
        <authorList>
            <person name="Ishii S."/>
            <person name="Suzuki S."/>
            <person name="Nealson K.H."/>
        </authorList>
    </citation>
    <scope>NUCLEOTIDE SEQUENCE [LARGE SCALE GENOMIC DNA]</scope>
    <source>
        <strain evidence="3">Unc8</strain>
    </source>
</reference>
<dbReference type="InterPro" id="IPR036291">
    <property type="entry name" value="NAD(P)-bd_dom_sf"/>
</dbReference>
<dbReference type="InterPro" id="IPR001509">
    <property type="entry name" value="Epimerase_deHydtase"/>
</dbReference>
<comment type="similarity">
    <text evidence="1">Belongs to the NAD(P)-dependent epimerase/dehydratase family.</text>
</comment>
<evidence type="ECO:0000259" key="2">
    <source>
        <dbReference type="Pfam" id="PF01370"/>
    </source>
</evidence>
<dbReference type="Pfam" id="PF01370">
    <property type="entry name" value="Epimerase"/>
    <property type="match status" value="1"/>
</dbReference>
<dbReference type="Gene3D" id="3.40.50.720">
    <property type="entry name" value="NAD(P)-binding Rossmann-like Domain"/>
    <property type="match status" value="1"/>
</dbReference>
<dbReference type="AlphaFoldDB" id="A0A399FXT3"/>
<comment type="caution">
    <text evidence="3">The sequence shown here is derived from an EMBL/GenBank/DDBJ whole genome shotgun (WGS) entry which is preliminary data.</text>
</comment>
<evidence type="ECO:0000313" key="4">
    <source>
        <dbReference type="Proteomes" id="UP000266287"/>
    </source>
</evidence>
<organism evidence="3 4">
    <name type="scientific">candidate division NPL-UPA2 bacterium Unc8</name>
    <dbReference type="NCBI Taxonomy" id="1980939"/>
    <lineage>
        <taxon>Bacteria</taxon>
    </lineage>
</organism>
<protein>
    <submittedName>
        <fullName evidence="3">NAD(P)-dependent oxidoreductase</fullName>
    </submittedName>
</protein>
<dbReference type="PANTHER" id="PTHR43000">
    <property type="entry name" value="DTDP-D-GLUCOSE 4,6-DEHYDRATASE-RELATED"/>
    <property type="match status" value="1"/>
</dbReference>